<dbReference type="GO" id="GO:0005524">
    <property type="term" value="F:ATP binding"/>
    <property type="evidence" value="ECO:0007669"/>
    <property type="project" value="UniProtKB-KW"/>
</dbReference>
<evidence type="ECO:0000256" key="8">
    <source>
        <dbReference type="ARBA" id="ARBA00023136"/>
    </source>
</evidence>
<evidence type="ECO:0000256" key="6">
    <source>
        <dbReference type="ARBA" id="ARBA00022840"/>
    </source>
</evidence>
<dbReference type="GO" id="GO:0005886">
    <property type="term" value="C:plasma membrane"/>
    <property type="evidence" value="ECO:0007669"/>
    <property type="project" value="UniProtKB-SubCell"/>
</dbReference>
<feature type="transmembrane region" description="Helical" evidence="9">
    <location>
        <begin position="55"/>
        <end position="81"/>
    </location>
</feature>
<accession>A0A229P3F1</accession>
<gene>
    <name evidence="12" type="ORF">CGZ75_07110</name>
</gene>
<dbReference type="PROSITE" id="PS50893">
    <property type="entry name" value="ABC_TRANSPORTER_2"/>
    <property type="match status" value="1"/>
</dbReference>
<dbReference type="Gene3D" id="1.20.1560.10">
    <property type="entry name" value="ABC transporter type 1, transmembrane domain"/>
    <property type="match status" value="1"/>
</dbReference>
<protein>
    <submittedName>
        <fullName evidence="12">ABC transporter</fullName>
    </submittedName>
</protein>
<feature type="transmembrane region" description="Helical" evidence="9">
    <location>
        <begin position="269"/>
        <end position="289"/>
    </location>
</feature>
<evidence type="ECO:0000313" key="13">
    <source>
        <dbReference type="Proteomes" id="UP000215145"/>
    </source>
</evidence>
<dbReference type="Pfam" id="PF00005">
    <property type="entry name" value="ABC_tran"/>
    <property type="match status" value="1"/>
</dbReference>
<dbReference type="SUPFAM" id="SSF90123">
    <property type="entry name" value="ABC transporter transmembrane region"/>
    <property type="match status" value="1"/>
</dbReference>
<evidence type="ECO:0000259" key="10">
    <source>
        <dbReference type="PROSITE" id="PS50893"/>
    </source>
</evidence>
<dbReference type="InterPro" id="IPR003439">
    <property type="entry name" value="ABC_transporter-like_ATP-bd"/>
</dbReference>
<organism evidence="12 13">
    <name type="scientific">Paenibacillus herberti</name>
    <dbReference type="NCBI Taxonomy" id="1619309"/>
    <lineage>
        <taxon>Bacteria</taxon>
        <taxon>Bacillati</taxon>
        <taxon>Bacillota</taxon>
        <taxon>Bacilli</taxon>
        <taxon>Bacillales</taxon>
        <taxon>Paenibacillaceae</taxon>
        <taxon>Paenibacillus</taxon>
    </lineage>
</organism>
<comment type="caution">
    <text evidence="12">The sequence shown here is derived from an EMBL/GenBank/DDBJ whole genome shotgun (WGS) entry which is preliminary data.</text>
</comment>
<dbReference type="PROSITE" id="PS50929">
    <property type="entry name" value="ABC_TM1F"/>
    <property type="match status" value="1"/>
</dbReference>
<dbReference type="OrthoDB" id="9770415at2"/>
<evidence type="ECO:0000259" key="11">
    <source>
        <dbReference type="PROSITE" id="PS50929"/>
    </source>
</evidence>
<evidence type="ECO:0000256" key="4">
    <source>
        <dbReference type="ARBA" id="ARBA00022692"/>
    </source>
</evidence>
<evidence type="ECO:0000256" key="7">
    <source>
        <dbReference type="ARBA" id="ARBA00022989"/>
    </source>
</evidence>
<dbReference type="InterPro" id="IPR011527">
    <property type="entry name" value="ABC1_TM_dom"/>
</dbReference>
<sequence length="584" mass="63892">MKQQRLLLPYVTSKGWLYAAALLAIALGNIIQSLYPRVLGEFTDKLQSRSLTPEIIAQSALLLAGIAVLFTCLAGSGQYLVMRLGREFERLTRKQLFRHFTRLSEAYYASHGVGHMLSYVLSDVKSVREAISSCFSQTANAVILLISALIMMKVSGLPLGLITLCVSPLLLIPVLVVYFGPRIRKRSREVQNDLAAMTESAEEQIGGMRVTQKFSVEPMMEARFGSHVDEVYSSQLSLVKMSSLFQALIPFLGSVSLVLTLVAGGYQALTGAITIGMFVSLTLYMRLIINPLQMIGNVINTMQRSRASLERLQELLSTRPDIRNAADPLPFPAEAGIVIKGLTYSYPGAAQPALQDIELQIRQGWTTGLIGRTGSGKTTLAKLLLRMMEAPEGAILIDGLDIRGIDVHSLRDSIAYVPQDGFLFSTTLRDNIAFAKRDADQQEVEEASRYAGIYENILEFKDGFSTKLGERGVTLSGGQRQRTSLARGLIKQAPLLILDDSVSAVDAVTESAIVASIRQVRRNKTTLIIAHRISALKHADEIIVLDEGRIVQRGTHESLLQEQGLYAELASLQQGGMGHGRTGA</sequence>
<evidence type="ECO:0000256" key="5">
    <source>
        <dbReference type="ARBA" id="ARBA00022741"/>
    </source>
</evidence>
<dbReference type="SMART" id="SM00382">
    <property type="entry name" value="AAA"/>
    <property type="match status" value="1"/>
</dbReference>
<feature type="transmembrane region" description="Helical" evidence="9">
    <location>
        <begin position="244"/>
        <end position="263"/>
    </location>
</feature>
<dbReference type="InterPro" id="IPR003593">
    <property type="entry name" value="AAA+_ATPase"/>
</dbReference>
<keyword evidence="8 9" id="KW-0472">Membrane</keyword>
<evidence type="ECO:0000256" key="2">
    <source>
        <dbReference type="ARBA" id="ARBA00022448"/>
    </source>
</evidence>
<dbReference type="RefSeq" id="WP_089523520.1">
    <property type="nucleotide sequence ID" value="NZ_NMUQ01000001.1"/>
</dbReference>
<keyword evidence="5" id="KW-0547">Nucleotide-binding</keyword>
<keyword evidence="4 9" id="KW-0812">Transmembrane</keyword>
<keyword evidence="3" id="KW-1003">Cell membrane</keyword>
<dbReference type="Pfam" id="PF00664">
    <property type="entry name" value="ABC_membrane"/>
    <property type="match status" value="1"/>
</dbReference>
<evidence type="ECO:0000256" key="3">
    <source>
        <dbReference type="ARBA" id="ARBA00022475"/>
    </source>
</evidence>
<dbReference type="GO" id="GO:0015421">
    <property type="term" value="F:ABC-type oligopeptide transporter activity"/>
    <property type="evidence" value="ECO:0007669"/>
    <property type="project" value="TreeGrafter"/>
</dbReference>
<feature type="domain" description="ABC transmembrane type-1" evidence="11">
    <location>
        <begin position="19"/>
        <end position="304"/>
    </location>
</feature>
<dbReference type="FunFam" id="3.40.50.300:FF:000221">
    <property type="entry name" value="Multidrug ABC transporter ATP-binding protein"/>
    <property type="match status" value="1"/>
</dbReference>
<name>A0A229P3F1_9BACL</name>
<keyword evidence="7 9" id="KW-1133">Transmembrane helix</keyword>
<feature type="domain" description="ABC transporter" evidence="10">
    <location>
        <begin position="337"/>
        <end position="572"/>
    </location>
</feature>
<dbReference type="Proteomes" id="UP000215145">
    <property type="component" value="Unassembled WGS sequence"/>
</dbReference>
<keyword evidence="2" id="KW-0813">Transport</keyword>
<proteinExistence type="predicted"/>
<feature type="transmembrane region" description="Helical" evidence="9">
    <location>
        <begin position="16"/>
        <end position="35"/>
    </location>
</feature>
<dbReference type="Gene3D" id="3.40.50.300">
    <property type="entry name" value="P-loop containing nucleotide triphosphate hydrolases"/>
    <property type="match status" value="1"/>
</dbReference>
<dbReference type="SUPFAM" id="SSF52540">
    <property type="entry name" value="P-loop containing nucleoside triphosphate hydrolases"/>
    <property type="match status" value="1"/>
</dbReference>
<dbReference type="AlphaFoldDB" id="A0A229P3F1"/>
<dbReference type="CDD" id="cd18541">
    <property type="entry name" value="ABC_6TM_TmrB_like"/>
    <property type="match status" value="1"/>
</dbReference>
<dbReference type="InterPro" id="IPR027417">
    <property type="entry name" value="P-loop_NTPase"/>
</dbReference>
<feature type="transmembrane region" description="Helical" evidence="9">
    <location>
        <begin position="130"/>
        <end position="151"/>
    </location>
</feature>
<keyword evidence="13" id="KW-1185">Reference proteome</keyword>
<evidence type="ECO:0000256" key="1">
    <source>
        <dbReference type="ARBA" id="ARBA00004651"/>
    </source>
</evidence>
<dbReference type="InterPro" id="IPR039421">
    <property type="entry name" value="Type_1_exporter"/>
</dbReference>
<dbReference type="PANTHER" id="PTHR43394:SF1">
    <property type="entry name" value="ATP-BINDING CASSETTE SUB-FAMILY B MEMBER 10, MITOCHONDRIAL"/>
    <property type="match status" value="1"/>
</dbReference>
<keyword evidence="6" id="KW-0067">ATP-binding</keyword>
<reference evidence="12 13" key="1">
    <citation type="submission" date="2017-07" db="EMBL/GenBank/DDBJ databases">
        <title>Paenibacillus herberti R33 genome sequencing and assembly.</title>
        <authorList>
            <person name="Su W."/>
        </authorList>
    </citation>
    <scope>NUCLEOTIDE SEQUENCE [LARGE SCALE GENOMIC DNA]</scope>
    <source>
        <strain evidence="12 13">R33</strain>
    </source>
</reference>
<feature type="transmembrane region" description="Helical" evidence="9">
    <location>
        <begin position="157"/>
        <end position="179"/>
    </location>
</feature>
<dbReference type="PANTHER" id="PTHR43394">
    <property type="entry name" value="ATP-DEPENDENT PERMEASE MDL1, MITOCHONDRIAL"/>
    <property type="match status" value="1"/>
</dbReference>
<evidence type="ECO:0000313" key="12">
    <source>
        <dbReference type="EMBL" id="OXM16435.1"/>
    </source>
</evidence>
<dbReference type="InterPro" id="IPR036640">
    <property type="entry name" value="ABC1_TM_sf"/>
</dbReference>
<dbReference type="EMBL" id="NMUQ01000001">
    <property type="protein sequence ID" value="OXM16435.1"/>
    <property type="molecule type" value="Genomic_DNA"/>
</dbReference>
<evidence type="ECO:0000256" key="9">
    <source>
        <dbReference type="SAM" id="Phobius"/>
    </source>
</evidence>
<comment type="subcellular location">
    <subcellularLocation>
        <location evidence="1">Cell membrane</location>
        <topology evidence="1">Multi-pass membrane protein</topology>
    </subcellularLocation>
</comment>
<dbReference type="GO" id="GO:0016887">
    <property type="term" value="F:ATP hydrolysis activity"/>
    <property type="evidence" value="ECO:0007669"/>
    <property type="project" value="InterPro"/>
</dbReference>